<comment type="subcellular location">
    <subcellularLocation>
        <location evidence="1">Nucleus</location>
    </subcellularLocation>
</comment>
<dbReference type="Pfam" id="PF03754">
    <property type="entry name" value="At2g31720-like"/>
    <property type="match status" value="1"/>
</dbReference>
<feature type="region of interest" description="Disordered" evidence="6">
    <location>
        <begin position="40"/>
        <end position="70"/>
    </location>
</feature>
<evidence type="ECO:0000256" key="3">
    <source>
        <dbReference type="ARBA" id="ARBA00023125"/>
    </source>
</evidence>
<dbReference type="GO" id="GO:0003677">
    <property type="term" value="F:DNA binding"/>
    <property type="evidence" value="ECO:0007669"/>
    <property type="project" value="UniProtKB-KW"/>
</dbReference>
<evidence type="ECO:0000256" key="2">
    <source>
        <dbReference type="ARBA" id="ARBA00023015"/>
    </source>
</evidence>
<evidence type="ECO:0000313" key="8">
    <source>
        <dbReference type="EnsemblPlants" id="MELO3C010987.2.1"/>
    </source>
</evidence>
<evidence type="ECO:0000259" key="7">
    <source>
        <dbReference type="PROSITE" id="PS50863"/>
    </source>
</evidence>
<dbReference type="GeneID" id="107990711"/>
<organism evidence="9 10">
    <name type="scientific">Cucumis melo</name>
    <name type="common">Muskmelon</name>
    <dbReference type="NCBI Taxonomy" id="3656"/>
    <lineage>
        <taxon>Eukaryota</taxon>
        <taxon>Viridiplantae</taxon>
        <taxon>Streptophyta</taxon>
        <taxon>Embryophyta</taxon>
        <taxon>Tracheophyta</taxon>
        <taxon>Spermatophyta</taxon>
        <taxon>Magnoliopsida</taxon>
        <taxon>eudicotyledons</taxon>
        <taxon>Gunneridae</taxon>
        <taxon>Pentapetalae</taxon>
        <taxon>rosids</taxon>
        <taxon>fabids</taxon>
        <taxon>Cucurbitales</taxon>
        <taxon>Cucurbitaceae</taxon>
        <taxon>Benincaseae</taxon>
        <taxon>Cucumis</taxon>
    </lineage>
</organism>
<dbReference type="RefSeq" id="XP_016899957.1">
    <property type="nucleotide sequence ID" value="XM_017044468.1"/>
</dbReference>
<dbReference type="Gene3D" id="2.40.330.10">
    <property type="entry name" value="DNA-binding pseudobarrel domain"/>
    <property type="match status" value="1"/>
</dbReference>
<dbReference type="AlphaFoldDB" id="A0A1S4DVE5"/>
<gene>
    <name evidence="10" type="primary">LOC107990711</name>
    <name evidence="8" type="synonym">107990711</name>
</gene>
<dbReference type="InterPro" id="IPR003340">
    <property type="entry name" value="B3_DNA-bd"/>
</dbReference>
<dbReference type="PROSITE" id="PS50863">
    <property type="entry name" value="B3"/>
    <property type="match status" value="1"/>
</dbReference>
<sequence>MGIWLINGIQIPQRKRSGSAEPKQEENRVSSSLLEVAEAMIEMANGDNRERKKPRREEMESGQSSSEMPAAMREWIVRNGGYEIQLVIEKKLEESDVSRNHGRLCLPTMKLKGEFAREDERRILDEENGGKKKKMMMKKKNGLEVGIMDVDLRESSMSLKKWKIGSDRCYCLVKNWNSFVEENGLKSGDDVQIWSFRKICSDRLCFAIVKLSHQRHC</sequence>
<protein>
    <submittedName>
        <fullName evidence="10">B3 domain-containing protein At1g05920-like</fullName>
    </submittedName>
</protein>
<feature type="domain" description="TF-B3" evidence="7">
    <location>
        <begin position="150"/>
        <end position="212"/>
    </location>
</feature>
<dbReference type="Gramene" id="MELO3C010987.2.1">
    <property type="protein sequence ID" value="MELO3C010987.2.1"/>
    <property type="gene ID" value="MELO3C010987.2"/>
</dbReference>
<feature type="compositionally biased region" description="Basic and acidic residues" evidence="6">
    <location>
        <begin position="47"/>
        <end position="59"/>
    </location>
</feature>
<dbReference type="InParanoid" id="A0A1S4DVE5"/>
<keyword evidence="3" id="KW-0238">DNA-binding</keyword>
<dbReference type="CDD" id="cd10017">
    <property type="entry name" value="B3_DNA"/>
    <property type="match status" value="1"/>
</dbReference>
<keyword evidence="4" id="KW-0804">Transcription</keyword>
<keyword evidence="2" id="KW-0805">Transcription regulation</keyword>
<dbReference type="SUPFAM" id="SSF101936">
    <property type="entry name" value="DNA-binding pseudobarrel domain"/>
    <property type="match status" value="1"/>
</dbReference>
<reference evidence="8" key="1">
    <citation type="submission" date="2023-03" db="UniProtKB">
        <authorList>
            <consortium name="EnsemblPlants"/>
        </authorList>
    </citation>
    <scope>IDENTIFICATION</scope>
</reference>
<evidence type="ECO:0000256" key="6">
    <source>
        <dbReference type="SAM" id="MobiDB-lite"/>
    </source>
</evidence>
<reference evidence="10" key="2">
    <citation type="submission" date="2025-04" db="UniProtKB">
        <authorList>
            <consortium name="RefSeq"/>
        </authorList>
    </citation>
    <scope>IDENTIFICATION</scope>
</reference>
<proteinExistence type="predicted"/>
<dbReference type="GO" id="GO:0005634">
    <property type="term" value="C:nucleus"/>
    <property type="evidence" value="ECO:0007669"/>
    <property type="project" value="UniProtKB-SubCell"/>
</dbReference>
<dbReference type="EnsemblPlants" id="MELO3C010987.2.1">
    <property type="protein sequence ID" value="MELO3C010987.2.1"/>
    <property type="gene ID" value="MELO3C010987.2"/>
</dbReference>
<feature type="region of interest" description="Disordered" evidence="6">
    <location>
        <begin position="13"/>
        <end position="32"/>
    </location>
</feature>
<accession>A0A1S4DVE5</accession>
<keyword evidence="9" id="KW-1185">Reference proteome</keyword>
<evidence type="ECO:0000313" key="9">
    <source>
        <dbReference type="Proteomes" id="UP001652600"/>
    </source>
</evidence>
<evidence type="ECO:0000256" key="4">
    <source>
        <dbReference type="ARBA" id="ARBA00023163"/>
    </source>
</evidence>
<keyword evidence="5" id="KW-0539">Nucleus</keyword>
<dbReference type="KEGG" id="cmo:107990711"/>
<evidence type="ECO:0000256" key="1">
    <source>
        <dbReference type="ARBA" id="ARBA00004123"/>
    </source>
</evidence>
<dbReference type="InterPro" id="IPR005508">
    <property type="entry name" value="At2g31720-like"/>
</dbReference>
<dbReference type="PANTHER" id="PTHR31541:SF60">
    <property type="entry name" value="TF-B3 DOMAIN-CONTAINING PROTEIN"/>
    <property type="match status" value="1"/>
</dbReference>
<evidence type="ECO:0000256" key="5">
    <source>
        <dbReference type="ARBA" id="ARBA00023242"/>
    </source>
</evidence>
<evidence type="ECO:0000313" key="10">
    <source>
        <dbReference type="RefSeq" id="XP_016899957.1"/>
    </source>
</evidence>
<name>A0A1S4DVE5_CUCME</name>
<dbReference type="PANTHER" id="PTHR31541">
    <property type="entry name" value="B3 DOMAIN PLANT PROTEIN-RELATED"/>
    <property type="match status" value="1"/>
</dbReference>
<dbReference type="Proteomes" id="UP001652600">
    <property type="component" value="Chromosome 3"/>
</dbReference>
<dbReference type="OrthoDB" id="1090008at2759"/>
<dbReference type="InterPro" id="IPR015300">
    <property type="entry name" value="DNA-bd_pseudobarrel_sf"/>
</dbReference>